<accession>A0A6I1HZ33</accession>
<name>A0A6I1HZ33_9BURK</name>
<organism evidence="1 2">
    <name type="scientific">Janthinobacterium violaceinigrum</name>
    <dbReference type="NCBI Taxonomy" id="2654252"/>
    <lineage>
        <taxon>Bacteria</taxon>
        <taxon>Pseudomonadati</taxon>
        <taxon>Pseudomonadota</taxon>
        <taxon>Betaproteobacteria</taxon>
        <taxon>Burkholderiales</taxon>
        <taxon>Oxalobacteraceae</taxon>
        <taxon>Janthinobacterium</taxon>
    </lineage>
</organism>
<proteinExistence type="predicted"/>
<sequence length="417" mass="44464">MDKQLIDQIIAAANSDARLHAAQLRTAVALGLENAQPPLHNGCAATLSALLISAGVEIPFTLGAGHLAQRLGGSGSLSRRWQRIDVGEQQAGDVGVTYDLKSPPGADHIYLVAERLDADAMRIADNQQAQTHTRYASGKDKTPTAYFLRPSGLAIDAAAPAISAVPLPAHLPAQLSAKLQATILEIAAHSEVARYDWPKRGVAPAGYIKGMALAFAKAYHNLSIGDATAVAMAAAAQEHNTSTDALAWYHEQFAALGMQNDKDGADTLRHLYVLLTGLGMRESSGRYCEGRDKGASNTAADTAEAGLFQSSYNLIGHSAMMSKLFASYAGSTELLSVFQEGVHCKPGDLENHGSEKNGLAFQQLSKSCPAFAVELAALGLRLRRQLWGPINGKSAELRFECDWMLQQVQHAVKQAMQ</sequence>
<protein>
    <submittedName>
        <fullName evidence="1">Uncharacterized protein</fullName>
    </submittedName>
</protein>
<evidence type="ECO:0000313" key="2">
    <source>
        <dbReference type="Proteomes" id="UP000468717"/>
    </source>
</evidence>
<dbReference type="AlphaFoldDB" id="A0A6I1HZ33"/>
<reference evidence="1 2" key="1">
    <citation type="submission" date="2019-10" db="EMBL/GenBank/DDBJ databases">
        <title>Three novel species isolated from a subtropical stream in China.</title>
        <authorList>
            <person name="Lu H."/>
        </authorList>
    </citation>
    <scope>NUCLEOTIDE SEQUENCE [LARGE SCALE GENOMIC DNA]</scope>
    <source>
        <strain evidence="1 2">FT13W</strain>
    </source>
</reference>
<dbReference type="Proteomes" id="UP000468717">
    <property type="component" value="Unassembled WGS sequence"/>
</dbReference>
<keyword evidence="2" id="KW-1185">Reference proteome</keyword>
<dbReference type="RefSeq" id="WP_152284170.1">
    <property type="nucleotide sequence ID" value="NZ_WFLI01000029.1"/>
</dbReference>
<dbReference type="EMBL" id="WFLI01000029">
    <property type="protein sequence ID" value="KAB8062910.1"/>
    <property type="molecule type" value="Genomic_DNA"/>
</dbReference>
<comment type="caution">
    <text evidence="1">The sequence shown here is derived from an EMBL/GenBank/DDBJ whole genome shotgun (WGS) entry which is preliminary data.</text>
</comment>
<gene>
    <name evidence="1" type="ORF">GCN75_21200</name>
</gene>
<evidence type="ECO:0000313" key="1">
    <source>
        <dbReference type="EMBL" id="KAB8062910.1"/>
    </source>
</evidence>